<evidence type="ECO:0000313" key="2">
    <source>
        <dbReference type="EMBL" id="GBM14907.1"/>
    </source>
</evidence>
<organism evidence="2 3">
    <name type="scientific">Araneus ventricosus</name>
    <name type="common">Orbweaver spider</name>
    <name type="synonym">Epeira ventricosa</name>
    <dbReference type="NCBI Taxonomy" id="182803"/>
    <lineage>
        <taxon>Eukaryota</taxon>
        <taxon>Metazoa</taxon>
        <taxon>Ecdysozoa</taxon>
        <taxon>Arthropoda</taxon>
        <taxon>Chelicerata</taxon>
        <taxon>Arachnida</taxon>
        <taxon>Araneae</taxon>
        <taxon>Araneomorphae</taxon>
        <taxon>Entelegynae</taxon>
        <taxon>Araneoidea</taxon>
        <taxon>Araneidae</taxon>
        <taxon>Araneus</taxon>
    </lineage>
</organism>
<accession>A0A4Y2DFK2</accession>
<feature type="domain" description="Ig-like" evidence="1">
    <location>
        <begin position="17"/>
        <end position="93"/>
    </location>
</feature>
<dbReference type="OrthoDB" id="6424168at2759"/>
<dbReference type="InterPro" id="IPR013783">
    <property type="entry name" value="Ig-like_fold"/>
</dbReference>
<protein>
    <recommendedName>
        <fullName evidence="1">Ig-like domain-containing protein</fullName>
    </recommendedName>
</protein>
<dbReference type="Proteomes" id="UP000499080">
    <property type="component" value="Unassembled WGS sequence"/>
</dbReference>
<dbReference type="PANTHER" id="PTHR23278:SF19">
    <property type="entry name" value="OBSCURIN"/>
    <property type="match status" value="1"/>
</dbReference>
<dbReference type="EMBL" id="BGPR01000351">
    <property type="protein sequence ID" value="GBM14907.1"/>
    <property type="molecule type" value="Genomic_DNA"/>
</dbReference>
<comment type="caution">
    <text evidence="2">The sequence shown here is derived from an EMBL/GenBank/DDBJ whole genome shotgun (WGS) entry which is preliminary data.</text>
</comment>
<proteinExistence type="predicted"/>
<evidence type="ECO:0000313" key="3">
    <source>
        <dbReference type="Proteomes" id="UP000499080"/>
    </source>
</evidence>
<name>A0A4Y2DFK2_ARAVE</name>
<dbReference type="Pfam" id="PF13927">
    <property type="entry name" value="Ig_3"/>
    <property type="match status" value="1"/>
</dbReference>
<dbReference type="InterPro" id="IPR036179">
    <property type="entry name" value="Ig-like_dom_sf"/>
</dbReference>
<dbReference type="CDD" id="cd00096">
    <property type="entry name" value="Ig"/>
    <property type="match status" value="1"/>
</dbReference>
<dbReference type="PROSITE" id="PS50835">
    <property type="entry name" value="IG_LIKE"/>
    <property type="match status" value="1"/>
</dbReference>
<evidence type="ECO:0000259" key="1">
    <source>
        <dbReference type="PROSITE" id="PS50835"/>
    </source>
</evidence>
<sequence>MDDRGQRLKRLAGPYDEGAYLSLLCEAEGGNPAPIVTWSKDGSLIDDTYFRTSQGSVRNELVILELKRSDFMVELTCQASNTNLTQPINASVKIDLNST</sequence>
<reference evidence="2 3" key="1">
    <citation type="journal article" date="2019" name="Sci. Rep.">
        <title>Orb-weaving spider Araneus ventricosus genome elucidates the spidroin gene catalogue.</title>
        <authorList>
            <person name="Kono N."/>
            <person name="Nakamura H."/>
            <person name="Ohtoshi R."/>
            <person name="Moran D.A.P."/>
            <person name="Shinohara A."/>
            <person name="Yoshida Y."/>
            <person name="Fujiwara M."/>
            <person name="Mori M."/>
            <person name="Tomita M."/>
            <person name="Arakawa K."/>
        </authorList>
    </citation>
    <scope>NUCLEOTIDE SEQUENCE [LARGE SCALE GENOMIC DNA]</scope>
</reference>
<dbReference type="Gene3D" id="2.60.40.10">
    <property type="entry name" value="Immunoglobulins"/>
    <property type="match status" value="1"/>
</dbReference>
<keyword evidence="3" id="KW-1185">Reference proteome</keyword>
<dbReference type="PANTHER" id="PTHR23278">
    <property type="entry name" value="SIDESTEP PROTEIN"/>
    <property type="match status" value="1"/>
</dbReference>
<dbReference type="InterPro" id="IPR007110">
    <property type="entry name" value="Ig-like_dom"/>
</dbReference>
<gene>
    <name evidence="2" type="ORF">AVEN_213256_1</name>
</gene>
<dbReference type="AlphaFoldDB" id="A0A4Y2DFK2"/>
<dbReference type="SUPFAM" id="SSF48726">
    <property type="entry name" value="Immunoglobulin"/>
    <property type="match status" value="1"/>
</dbReference>